<feature type="transmembrane region" description="Helical" evidence="1">
    <location>
        <begin position="73"/>
        <end position="94"/>
    </location>
</feature>
<feature type="transmembrane region" description="Helical" evidence="1">
    <location>
        <begin position="217"/>
        <end position="240"/>
    </location>
</feature>
<keyword evidence="1" id="KW-0812">Transmembrane</keyword>
<evidence type="ECO:0000313" key="2">
    <source>
        <dbReference type="EMBL" id="MFD1786245.1"/>
    </source>
</evidence>
<proteinExistence type="predicted"/>
<evidence type="ECO:0000313" key="3">
    <source>
        <dbReference type="Proteomes" id="UP001597283"/>
    </source>
</evidence>
<evidence type="ECO:0000256" key="1">
    <source>
        <dbReference type="SAM" id="Phobius"/>
    </source>
</evidence>
<keyword evidence="3" id="KW-1185">Reference proteome</keyword>
<sequence length="250" mass="26491">MSQSFSAPFLDARAAWRRDSALLLPLAGLGFFLAPLAVQLLLPALPAMPQTSDEAAARAWFAAMQAWAGRYGIWYLLAPAIALVGALAVFTLYLSPERPTLGRALARAGLLFPRYLLASILVSLPMGMLLWVTLIAPFLLIIAAGPIFYIYGRTMLMGPAIVAEAPMGAVAAIARSWALTRGRGWILAATYATIFFVPGLLGSVVLSIGAFGGNNPVIIAITTGLACLFVAGGSLLLALVEVSLYRRLSR</sequence>
<name>A0ABW4NBZ4_9SPHN</name>
<feature type="transmembrane region" description="Helical" evidence="1">
    <location>
        <begin position="185"/>
        <end position="211"/>
    </location>
</feature>
<keyword evidence="1" id="KW-0472">Membrane</keyword>
<dbReference type="RefSeq" id="WP_380938040.1">
    <property type="nucleotide sequence ID" value="NZ_JBHUFC010000001.1"/>
</dbReference>
<reference evidence="3" key="1">
    <citation type="journal article" date="2019" name="Int. J. Syst. Evol. Microbiol.">
        <title>The Global Catalogue of Microorganisms (GCM) 10K type strain sequencing project: providing services to taxonomists for standard genome sequencing and annotation.</title>
        <authorList>
            <consortium name="The Broad Institute Genomics Platform"/>
            <consortium name="The Broad Institute Genome Sequencing Center for Infectious Disease"/>
            <person name="Wu L."/>
            <person name="Ma J."/>
        </authorList>
    </citation>
    <scope>NUCLEOTIDE SEQUENCE [LARGE SCALE GENOMIC DNA]</scope>
    <source>
        <strain evidence="3">Q85</strain>
    </source>
</reference>
<feature type="transmembrane region" description="Helical" evidence="1">
    <location>
        <begin position="21"/>
        <end position="42"/>
    </location>
</feature>
<evidence type="ECO:0008006" key="4">
    <source>
        <dbReference type="Google" id="ProtNLM"/>
    </source>
</evidence>
<comment type="caution">
    <text evidence="2">The sequence shown here is derived from an EMBL/GenBank/DDBJ whole genome shotgun (WGS) entry which is preliminary data.</text>
</comment>
<feature type="transmembrane region" description="Helical" evidence="1">
    <location>
        <begin position="150"/>
        <end position="173"/>
    </location>
</feature>
<keyword evidence="1" id="KW-1133">Transmembrane helix</keyword>
<feature type="transmembrane region" description="Helical" evidence="1">
    <location>
        <begin position="115"/>
        <end position="144"/>
    </location>
</feature>
<dbReference type="Proteomes" id="UP001597283">
    <property type="component" value="Unassembled WGS sequence"/>
</dbReference>
<protein>
    <recommendedName>
        <fullName evidence="4">ABC transporter permease</fullName>
    </recommendedName>
</protein>
<dbReference type="EMBL" id="JBHUFC010000001">
    <property type="protein sequence ID" value="MFD1786245.1"/>
    <property type="molecule type" value="Genomic_DNA"/>
</dbReference>
<organism evidence="2 3">
    <name type="scientific">Sphingomonas floccifaciens</name>
    <dbReference type="NCBI Taxonomy" id="1844115"/>
    <lineage>
        <taxon>Bacteria</taxon>
        <taxon>Pseudomonadati</taxon>
        <taxon>Pseudomonadota</taxon>
        <taxon>Alphaproteobacteria</taxon>
        <taxon>Sphingomonadales</taxon>
        <taxon>Sphingomonadaceae</taxon>
        <taxon>Sphingomonas</taxon>
    </lineage>
</organism>
<accession>A0ABW4NBZ4</accession>
<gene>
    <name evidence="2" type="ORF">ACFSC3_01545</name>
</gene>